<proteinExistence type="predicted"/>
<evidence type="ECO:0008006" key="3">
    <source>
        <dbReference type="Google" id="ProtNLM"/>
    </source>
</evidence>
<dbReference type="EMBL" id="JAAAIN010002244">
    <property type="protein sequence ID" value="KAG0295315.1"/>
    <property type="molecule type" value="Genomic_DNA"/>
</dbReference>
<dbReference type="Proteomes" id="UP000823405">
    <property type="component" value="Unassembled WGS sequence"/>
</dbReference>
<keyword evidence="2" id="KW-1185">Reference proteome</keyword>
<dbReference type="AlphaFoldDB" id="A0A9P6UFL9"/>
<gene>
    <name evidence="1" type="ORF">BGZ97_004844</name>
</gene>
<comment type="caution">
    <text evidence="1">The sequence shown here is derived from an EMBL/GenBank/DDBJ whole genome shotgun (WGS) entry which is preliminary data.</text>
</comment>
<evidence type="ECO:0000313" key="2">
    <source>
        <dbReference type="Proteomes" id="UP000823405"/>
    </source>
</evidence>
<organism evidence="1 2">
    <name type="scientific">Linnemannia gamsii</name>
    <dbReference type="NCBI Taxonomy" id="64522"/>
    <lineage>
        <taxon>Eukaryota</taxon>
        <taxon>Fungi</taxon>
        <taxon>Fungi incertae sedis</taxon>
        <taxon>Mucoromycota</taxon>
        <taxon>Mortierellomycotina</taxon>
        <taxon>Mortierellomycetes</taxon>
        <taxon>Mortierellales</taxon>
        <taxon>Mortierellaceae</taxon>
        <taxon>Linnemannia</taxon>
    </lineage>
</organism>
<protein>
    <recommendedName>
        <fullName evidence="3">F-box domain-containing protein</fullName>
    </recommendedName>
</protein>
<accession>A0A9P6UFL9</accession>
<reference evidence="1" key="1">
    <citation type="journal article" date="2020" name="Fungal Divers.">
        <title>Resolving the Mortierellaceae phylogeny through synthesis of multi-gene phylogenetics and phylogenomics.</title>
        <authorList>
            <person name="Vandepol N."/>
            <person name="Liber J."/>
            <person name="Desiro A."/>
            <person name="Na H."/>
            <person name="Kennedy M."/>
            <person name="Barry K."/>
            <person name="Grigoriev I.V."/>
            <person name="Miller A.N."/>
            <person name="O'Donnell K."/>
            <person name="Stajich J.E."/>
            <person name="Bonito G."/>
        </authorList>
    </citation>
    <scope>NUCLEOTIDE SEQUENCE</scope>
    <source>
        <strain evidence="1">NVP60</strain>
    </source>
</reference>
<name>A0A9P6UFL9_9FUNG</name>
<sequence>MDPLSRLPLECLQALLALLAREDHYGTLSAIVRTNKHLASAALPFLYNDPYRVFSAERRFKQEDDSDYDYIPDEYLANGHRLTRMLLRRLSIISTTRIHKSTTLAYGIPYPASAPNTYTTRFFSPSPLSPAFDYLSYIRHLHVNPLAINLGQRFRRSRRVKAFVQDDEEFRQMCTSVLQGTESWSHATDMERIRYRRPREDPILISVFQVMFLRETTWTLAEPILEQLRSLTIPVSDVVRYRRVGVIGGRLRRLEKVRFMMDDEVCNFYAPRRSTSVSNEMVKTRRAAKMEAIVQFVKEYVQVFGSRQLREVEFVDGDEKGVGLWPDCSVYTFPTETQLEVTRLLEPLFLYQPPKLLDHKNWVNLAAHPEVSDLSKVKEVLCVEDEDERSSWRIFLGDNHDLLRNCRSLEEIKMFAIATSSFYWAVQEKRDMDKSSQLAVLEGKEEPTQDSGQGLVPLSRAIIFGSQAQMIPEVNNIAFAFSQTLTCLRAMEHSPSPEVLATETPRTTVGFSHFGVGTQNSSASDPGPLVALSERRIRAPCGQCRGISM</sequence>
<evidence type="ECO:0000313" key="1">
    <source>
        <dbReference type="EMBL" id="KAG0295315.1"/>
    </source>
</evidence>